<organism evidence="6">
    <name type="scientific">freshwater metagenome</name>
    <dbReference type="NCBI Taxonomy" id="449393"/>
    <lineage>
        <taxon>unclassified sequences</taxon>
        <taxon>metagenomes</taxon>
        <taxon>ecological metagenomes</taxon>
    </lineage>
</organism>
<dbReference type="Pfam" id="PF00082">
    <property type="entry name" value="Peptidase_S8"/>
    <property type="match status" value="1"/>
</dbReference>
<evidence type="ECO:0000259" key="5">
    <source>
        <dbReference type="PROSITE" id="PS50853"/>
    </source>
</evidence>
<gene>
    <name evidence="6" type="ORF">GM51_17135</name>
</gene>
<dbReference type="PROSITE" id="PS51892">
    <property type="entry name" value="SUBTILASE"/>
    <property type="match status" value="1"/>
</dbReference>
<name>A0A094PXS9_9ZZZZ</name>
<dbReference type="InterPro" id="IPR036852">
    <property type="entry name" value="Peptidase_S8/S53_dom_sf"/>
</dbReference>
<dbReference type="SUPFAM" id="SSF52743">
    <property type="entry name" value="Subtilisin-like"/>
    <property type="match status" value="1"/>
</dbReference>
<evidence type="ECO:0000313" key="6">
    <source>
        <dbReference type="EMBL" id="KGA14524.1"/>
    </source>
</evidence>
<dbReference type="FunFam" id="3.40.50.200:FF:000014">
    <property type="entry name" value="Proteinase K"/>
    <property type="match status" value="1"/>
</dbReference>
<accession>A0A094PXS9</accession>
<comment type="caution">
    <text evidence="6">The sequence shown here is derived from an EMBL/GenBank/DDBJ whole genome shotgun (WGS) entry which is preliminary data.</text>
</comment>
<proteinExistence type="inferred from homology"/>
<dbReference type="GO" id="GO:0004252">
    <property type="term" value="F:serine-type endopeptidase activity"/>
    <property type="evidence" value="ECO:0007669"/>
    <property type="project" value="InterPro"/>
</dbReference>
<feature type="domain" description="Fibronectin type-III" evidence="5">
    <location>
        <begin position="403"/>
        <end position="503"/>
    </location>
</feature>
<evidence type="ECO:0000256" key="3">
    <source>
        <dbReference type="ARBA" id="ARBA00022801"/>
    </source>
</evidence>
<protein>
    <recommendedName>
        <fullName evidence="5">Fibronectin type-III domain-containing protein</fullName>
    </recommendedName>
</protein>
<evidence type="ECO:0000256" key="1">
    <source>
        <dbReference type="ARBA" id="ARBA00011073"/>
    </source>
</evidence>
<dbReference type="AlphaFoldDB" id="A0A094PXS9"/>
<dbReference type="InterPro" id="IPR037045">
    <property type="entry name" value="S8pro/Inhibitor_I9_sf"/>
</dbReference>
<dbReference type="SMART" id="SM00060">
    <property type="entry name" value="FN3"/>
    <property type="match status" value="3"/>
</dbReference>
<dbReference type="InterPro" id="IPR023828">
    <property type="entry name" value="Peptidase_S8_Ser-AS"/>
</dbReference>
<dbReference type="PRINTS" id="PR00723">
    <property type="entry name" value="SUBTILISIN"/>
</dbReference>
<dbReference type="SUPFAM" id="SSF54897">
    <property type="entry name" value="Protease propeptides/inhibitors"/>
    <property type="match status" value="1"/>
</dbReference>
<dbReference type="GO" id="GO:0006508">
    <property type="term" value="P:proteolysis"/>
    <property type="evidence" value="ECO:0007669"/>
    <property type="project" value="UniProtKB-KW"/>
</dbReference>
<dbReference type="PROSITE" id="PS50853">
    <property type="entry name" value="FN3"/>
    <property type="match status" value="1"/>
</dbReference>
<reference evidence="6" key="1">
    <citation type="submission" date="2014-06" db="EMBL/GenBank/DDBJ databases">
        <title>Key roles for freshwater Actinobacteria revealed by deep metagenomic sequencing.</title>
        <authorList>
            <person name="Ghai R."/>
            <person name="Mizuno C.M."/>
            <person name="Picazo A."/>
            <person name="Camacho A."/>
            <person name="Rodriguez-Valera F."/>
        </authorList>
    </citation>
    <scope>NUCLEOTIDE SEQUENCE</scope>
</reference>
<dbReference type="Gene3D" id="3.30.70.80">
    <property type="entry name" value="Peptidase S8 propeptide/proteinase inhibitor I9"/>
    <property type="match status" value="1"/>
</dbReference>
<dbReference type="InterPro" id="IPR050131">
    <property type="entry name" value="Peptidase_S8_subtilisin-like"/>
</dbReference>
<keyword evidence="4" id="KW-0720">Serine protease</keyword>
<sequence length="761" mass="77988">MFIASKAKVRTFLVVLIAIFSLSSTMVPTSAIDLGAKAKYIISVTPTAKAAVEAAVVKAGGKIQSRYNYVFDGFTVELPKLVASALSRIPNILTIEEDRDVLGLAIQNTQTPTPTWGIDRVDQREKVGLPGSTSAYGYRSAGAGATIYIGDTGIYPHSDLAGRISASGYSSINDGNGTVDCNGHGTHVAATAAGTKYGVAKNARVVPVRLLNCAGSGQYSGVIAALDWILSPENPNPKTQAVLNLSIGGAGSASMNAAILRLTNAGITVVAAAGNEATDACTRSPAGAPSAITVGATTSADEPATYSNQGSCVDIFAPGSGIVSAWIGDPDITYTASGTSMASPHVAGAAAVYLGLNPSASVAQVASYLDAESTKNALSNLKASTVNKFLYVSPTDGGAPIVPPVVAQRSVTNITHQSADVLIDVNPGFAATTLSFEYGVDPTFATKLTAPVVPGVIEGPTPTTATVNLTGLSASATYSFRIIGVNESGRTVSQIGSFTTLAPPKVAPTASASQATDITAYSATLNGSAQAGNDSTKVSFMYGTDPEFKVNTNNIAASPFILSSGNTLQNVNLSVSFLDGGKKYFYKVVAINSTGTTHSSVMTFDTPVAPGLPPTVVTTANPVSRAVATAAFEGAVNPKGQTTNVEFIYGGEKSLTVGITKVAIAESPITGEADVKVIAKPKGLLPGKGYYFQFIARNASGMTKSVIYFAIMNPEAPSIQSSYANKNLANGITLNSMINPMGSNTYPFFIYGTDPALATGT</sequence>
<feature type="non-terminal residue" evidence="6">
    <location>
        <position position="761"/>
    </location>
</feature>
<evidence type="ECO:0000256" key="2">
    <source>
        <dbReference type="ARBA" id="ARBA00022670"/>
    </source>
</evidence>
<dbReference type="InterPro" id="IPR003961">
    <property type="entry name" value="FN3_dom"/>
</dbReference>
<dbReference type="InterPro" id="IPR000209">
    <property type="entry name" value="Peptidase_S8/S53_dom"/>
</dbReference>
<keyword evidence="2" id="KW-0645">Protease</keyword>
<dbReference type="InterPro" id="IPR015500">
    <property type="entry name" value="Peptidase_S8_subtilisin-rel"/>
</dbReference>
<dbReference type="EMBL" id="JNSL01000145">
    <property type="protein sequence ID" value="KGA14524.1"/>
    <property type="molecule type" value="Genomic_DNA"/>
</dbReference>
<dbReference type="GO" id="GO:0005615">
    <property type="term" value="C:extracellular space"/>
    <property type="evidence" value="ECO:0007669"/>
    <property type="project" value="TreeGrafter"/>
</dbReference>
<dbReference type="CDD" id="cd04077">
    <property type="entry name" value="Peptidases_S8_PCSK9_ProteinaseK_like"/>
    <property type="match status" value="1"/>
</dbReference>
<dbReference type="PANTHER" id="PTHR43806:SF58">
    <property type="entry name" value="ALKALINE PROTEASE 1-RELATED"/>
    <property type="match status" value="1"/>
</dbReference>
<dbReference type="Gene3D" id="3.40.50.200">
    <property type="entry name" value="Peptidase S8/S53 domain"/>
    <property type="match status" value="1"/>
</dbReference>
<comment type="similarity">
    <text evidence="1">Belongs to the peptidase S8 family.</text>
</comment>
<dbReference type="PANTHER" id="PTHR43806">
    <property type="entry name" value="PEPTIDASE S8"/>
    <property type="match status" value="1"/>
</dbReference>
<keyword evidence="3" id="KW-0378">Hydrolase</keyword>
<dbReference type="InterPro" id="IPR034193">
    <property type="entry name" value="PCSK9_ProteinaseK-like"/>
</dbReference>
<dbReference type="PROSITE" id="PS00138">
    <property type="entry name" value="SUBTILASE_SER"/>
    <property type="match status" value="1"/>
</dbReference>
<evidence type="ECO:0000256" key="4">
    <source>
        <dbReference type="ARBA" id="ARBA00022825"/>
    </source>
</evidence>